<dbReference type="GO" id="GO:0022627">
    <property type="term" value="C:cytosolic small ribosomal subunit"/>
    <property type="evidence" value="ECO:0007669"/>
    <property type="project" value="TreeGrafter"/>
</dbReference>
<dbReference type="AlphaFoldDB" id="I4EJ05"/>
<keyword evidence="8" id="KW-1185">Reference proteome</keyword>
<evidence type="ECO:0000256" key="2">
    <source>
        <dbReference type="ARBA" id="ARBA00022980"/>
    </source>
</evidence>
<dbReference type="GO" id="GO:0003723">
    <property type="term" value="F:RNA binding"/>
    <property type="evidence" value="ECO:0007669"/>
    <property type="project" value="TreeGrafter"/>
</dbReference>
<dbReference type="PANTHER" id="PTHR21569:SF1">
    <property type="entry name" value="SMALL RIBOSOMAL SUBUNIT PROTEIN US9M"/>
    <property type="match status" value="1"/>
</dbReference>
<comment type="similarity">
    <text evidence="1 5 6">Belongs to the universal ribosomal protein uS9 family.</text>
</comment>
<evidence type="ECO:0000256" key="3">
    <source>
        <dbReference type="ARBA" id="ARBA00023274"/>
    </source>
</evidence>
<dbReference type="InterPro" id="IPR020568">
    <property type="entry name" value="Ribosomal_Su5_D2-typ_SF"/>
</dbReference>
<dbReference type="InterPro" id="IPR014721">
    <property type="entry name" value="Ribsml_uS5_D2-typ_fold_subgr"/>
</dbReference>
<evidence type="ECO:0000256" key="5">
    <source>
        <dbReference type="HAMAP-Rule" id="MF_00532"/>
    </source>
</evidence>
<dbReference type="NCBIfam" id="NF001099">
    <property type="entry name" value="PRK00132.1"/>
    <property type="match status" value="1"/>
</dbReference>
<keyword evidence="2 5" id="KW-0689">Ribosomal protein</keyword>
<name>I4EJ05_9BACT</name>
<dbReference type="InterPro" id="IPR000754">
    <property type="entry name" value="Ribosomal_uS9"/>
</dbReference>
<dbReference type="FunFam" id="3.30.230.10:FF:000001">
    <property type="entry name" value="30S ribosomal protein S9"/>
    <property type="match status" value="1"/>
</dbReference>
<dbReference type="RefSeq" id="WP_008479000.1">
    <property type="nucleotide sequence ID" value="NZ_CAGS01000306.1"/>
</dbReference>
<protein>
    <recommendedName>
        <fullName evidence="4 5">Small ribosomal subunit protein uS9</fullName>
    </recommendedName>
</protein>
<organism evidence="7 8">
    <name type="scientific">Nitrolancea hollandica Lb</name>
    <dbReference type="NCBI Taxonomy" id="1129897"/>
    <lineage>
        <taxon>Bacteria</taxon>
        <taxon>Pseudomonadati</taxon>
        <taxon>Thermomicrobiota</taxon>
        <taxon>Thermomicrobia</taxon>
        <taxon>Sphaerobacterales</taxon>
        <taxon>Sphaerobacterineae</taxon>
        <taxon>Sphaerobacteraceae</taxon>
        <taxon>Nitrolancea</taxon>
    </lineage>
</organism>
<dbReference type="GO" id="GO:0003735">
    <property type="term" value="F:structural constituent of ribosome"/>
    <property type="evidence" value="ECO:0007669"/>
    <property type="project" value="InterPro"/>
</dbReference>
<proteinExistence type="inferred from homology"/>
<reference evidence="7 8" key="1">
    <citation type="journal article" date="2012" name="ISME J.">
        <title>Nitrification expanded: discovery, physiology and genomics of a nitrite-oxidizing bacterium from the phylum Chloroflexi.</title>
        <authorList>
            <person name="Sorokin D.Y."/>
            <person name="Lucker S."/>
            <person name="Vejmelkova D."/>
            <person name="Kostrikina N.A."/>
            <person name="Kleerebezem R."/>
            <person name="Rijpstra W.I."/>
            <person name="Damste J.S."/>
            <person name="Le Paslier D."/>
            <person name="Muyzer G."/>
            <person name="Wagner M."/>
            <person name="van Loosdrecht M.C."/>
            <person name="Daims H."/>
        </authorList>
    </citation>
    <scope>NUCLEOTIDE SEQUENCE [LARGE SCALE GENOMIC DNA]</scope>
    <source>
        <strain evidence="8">none</strain>
    </source>
</reference>
<dbReference type="Proteomes" id="UP000004221">
    <property type="component" value="Unassembled WGS sequence"/>
</dbReference>
<evidence type="ECO:0000256" key="6">
    <source>
        <dbReference type="RuleBase" id="RU003815"/>
    </source>
</evidence>
<comment type="caution">
    <text evidence="7">The sequence shown here is derived from an EMBL/GenBank/DDBJ whole genome shotgun (WGS) entry which is preliminary data.</text>
</comment>
<dbReference type="InterPro" id="IPR023035">
    <property type="entry name" value="Ribosomal_uS9_bac/plastid"/>
</dbReference>
<evidence type="ECO:0000256" key="1">
    <source>
        <dbReference type="ARBA" id="ARBA00005251"/>
    </source>
</evidence>
<dbReference type="InterPro" id="IPR020574">
    <property type="entry name" value="Ribosomal_uS9_CS"/>
</dbReference>
<dbReference type="Gene3D" id="3.30.230.10">
    <property type="match status" value="1"/>
</dbReference>
<evidence type="ECO:0000256" key="4">
    <source>
        <dbReference type="ARBA" id="ARBA00035259"/>
    </source>
</evidence>
<sequence>MEAGAKTDRQRYFYGTGRRKAAVARVRLYPAGTGTIQVNEKSATDYFGGRAIHQGTITEPLRLTNLLDRFTIRVRVAGGGQSGQAGAVRHGIARALVRFDADLRPALKRAGLLTRDARVKERKKVGLKRARKAPQYTKR</sequence>
<dbReference type="PROSITE" id="PS00360">
    <property type="entry name" value="RIBOSOMAL_S9"/>
    <property type="match status" value="1"/>
</dbReference>
<dbReference type="PANTHER" id="PTHR21569">
    <property type="entry name" value="RIBOSOMAL PROTEIN S9"/>
    <property type="match status" value="1"/>
</dbReference>
<evidence type="ECO:0000313" key="8">
    <source>
        <dbReference type="Proteomes" id="UP000004221"/>
    </source>
</evidence>
<accession>I4EJ05</accession>
<dbReference type="EMBL" id="CAGS01000306">
    <property type="protein sequence ID" value="CCF84667.1"/>
    <property type="molecule type" value="Genomic_DNA"/>
</dbReference>
<dbReference type="SUPFAM" id="SSF54211">
    <property type="entry name" value="Ribosomal protein S5 domain 2-like"/>
    <property type="match status" value="1"/>
</dbReference>
<dbReference type="GO" id="GO:0006412">
    <property type="term" value="P:translation"/>
    <property type="evidence" value="ECO:0007669"/>
    <property type="project" value="UniProtKB-UniRule"/>
</dbReference>
<keyword evidence="3 5" id="KW-0687">Ribonucleoprotein</keyword>
<dbReference type="Pfam" id="PF00380">
    <property type="entry name" value="Ribosomal_S9"/>
    <property type="match status" value="1"/>
</dbReference>
<gene>
    <name evidence="5 7" type="primary">rpsI</name>
    <name evidence="7" type="ORF">NITHO_3740001</name>
</gene>
<dbReference type="HAMAP" id="MF_00532_B">
    <property type="entry name" value="Ribosomal_uS9_B"/>
    <property type="match status" value="1"/>
</dbReference>
<dbReference type="OrthoDB" id="9803965at2"/>
<evidence type="ECO:0000313" key="7">
    <source>
        <dbReference type="EMBL" id="CCF84667.1"/>
    </source>
</evidence>